<dbReference type="Gene3D" id="3.40.50.620">
    <property type="entry name" value="HUPs"/>
    <property type="match status" value="1"/>
</dbReference>
<evidence type="ECO:0000313" key="2">
    <source>
        <dbReference type="Proteomes" id="UP000199664"/>
    </source>
</evidence>
<dbReference type="OrthoDB" id="5288100at2"/>
<dbReference type="Gene3D" id="1.25.40.80">
    <property type="match status" value="1"/>
</dbReference>
<dbReference type="PANTHER" id="PTHR38657">
    <property type="entry name" value="SLR1343 PROTEIN"/>
    <property type="match status" value="1"/>
</dbReference>
<sequence length="538" mass="61249">MLGPLPRSGTAGPSTRGLTLVFVLGDQLTRDLSALDGLAPGDIVLIVEVADETTYVRHQKQKIALVLSAMRHFAAELRAEGITVDYVELDATGNTGAFGTELVRAVARHRPDRIVVTEPGEWRVRRMMDDWPALTGVPVEIRDDDRFLCSRAEFRHWAGDRRSYRMEFFYREMRRRTGILMDGEEPAGGRWNFDAENRKRLPKGMRSPPRPVFERDAITSRVLDLVASRFADHFGDLDAFDWPVTRREALSALDWFIAQALPRFGDYQDAMAEDDPRLFHALLSPSLNLGLLTAREVCVAAEQAYRRGDAPLNAAEGFIRQILGWREYVRGVYWLEMPAYAQTNALEAERPLPWFYWSGDTEMNCLARAIMDTRRHAYAHHIQRLMVTGNFALLAGIRPAEIEEWYLIVYADAYDWVELPNVHGMVAFADGGMLASKPYAASGAYIDRMSDYCSRCVYSPQIKTGKGACPFNLLYWDFLMRNRRKLEQLPRMAMPYRTLDRMDSSRRETIRSEARAFLEGLAEPGTKMHVATQGDLFG</sequence>
<name>A0A1H7TB94_9HYPH</name>
<keyword evidence="2" id="KW-1185">Reference proteome</keyword>
<dbReference type="STRING" id="1036779.SAMN04515666_105428"/>
<proteinExistence type="predicted"/>
<gene>
    <name evidence="1" type="ORF">SAMN04515666_105428</name>
</gene>
<dbReference type="AlphaFoldDB" id="A0A1H7TB94"/>
<dbReference type="EMBL" id="FOAN01000005">
    <property type="protein sequence ID" value="SEL82122.1"/>
    <property type="molecule type" value="Genomic_DNA"/>
</dbReference>
<keyword evidence="1" id="KW-0456">Lyase</keyword>
<dbReference type="Proteomes" id="UP000199664">
    <property type="component" value="Unassembled WGS sequence"/>
</dbReference>
<organism evidence="1 2">
    <name type="scientific">Bosea lupini</name>
    <dbReference type="NCBI Taxonomy" id="1036779"/>
    <lineage>
        <taxon>Bacteria</taxon>
        <taxon>Pseudomonadati</taxon>
        <taxon>Pseudomonadota</taxon>
        <taxon>Alphaproteobacteria</taxon>
        <taxon>Hyphomicrobiales</taxon>
        <taxon>Boseaceae</taxon>
        <taxon>Bosea</taxon>
    </lineage>
</organism>
<dbReference type="Gene3D" id="1.10.579.10">
    <property type="entry name" value="DNA Cyclobutane Dipyrimidine Photolyase, subunit A, domain 3"/>
    <property type="match status" value="1"/>
</dbReference>
<dbReference type="Pfam" id="PF04244">
    <property type="entry name" value="DPRP"/>
    <property type="match status" value="1"/>
</dbReference>
<evidence type="ECO:0000313" key="1">
    <source>
        <dbReference type="EMBL" id="SEL82122.1"/>
    </source>
</evidence>
<dbReference type="InterPro" id="IPR052551">
    <property type="entry name" value="UV-DNA_repair_photolyase"/>
</dbReference>
<dbReference type="PANTHER" id="PTHR38657:SF1">
    <property type="entry name" value="SLR1343 PROTEIN"/>
    <property type="match status" value="1"/>
</dbReference>
<dbReference type="InterPro" id="IPR007357">
    <property type="entry name" value="PhrB-like"/>
</dbReference>
<dbReference type="GO" id="GO:0016829">
    <property type="term" value="F:lyase activity"/>
    <property type="evidence" value="ECO:0007669"/>
    <property type="project" value="UniProtKB-KW"/>
</dbReference>
<accession>A0A1H7TB94</accession>
<reference evidence="2" key="1">
    <citation type="submission" date="2016-10" db="EMBL/GenBank/DDBJ databases">
        <authorList>
            <person name="Varghese N."/>
            <person name="Submissions S."/>
        </authorList>
    </citation>
    <scope>NUCLEOTIDE SEQUENCE [LARGE SCALE GENOMIC DNA]</scope>
    <source>
        <strain evidence="2">LMG 26383,CCUG 61248,R- 45681</strain>
    </source>
</reference>
<protein>
    <submittedName>
        <fullName evidence="1">Deoxyribodipyrimidine photolyase-related protein</fullName>
    </submittedName>
</protein>
<dbReference type="SUPFAM" id="SSF48173">
    <property type="entry name" value="Cryptochrome/photolyase FAD-binding domain"/>
    <property type="match status" value="1"/>
</dbReference>
<dbReference type="InterPro" id="IPR036134">
    <property type="entry name" value="Crypto/Photolyase_FAD-like_sf"/>
</dbReference>
<dbReference type="InterPro" id="IPR014729">
    <property type="entry name" value="Rossmann-like_a/b/a_fold"/>
</dbReference>
<dbReference type="RefSeq" id="WP_091836939.1">
    <property type="nucleotide sequence ID" value="NZ_FOAN01000005.1"/>
</dbReference>
<dbReference type="Gene3D" id="1.10.10.1710">
    <property type="entry name" value="Deoxyribodipyrimidine photolyase-related"/>
    <property type="match status" value="1"/>
</dbReference>